<name>A0A8I0P719_9ACTN</name>
<evidence type="ECO:0000256" key="1">
    <source>
        <dbReference type="ARBA" id="ARBA00023125"/>
    </source>
</evidence>
<dbReference type="InterPro" id="IPR010998">
    <property type="entry name" value="Integrase_recombinase_N"/>
</dbReference>
<reference evidence="2 3" key="1">
    <citation type="submission" date="2020-10" db="EMBL/GenBank/DDBJ databases">
        <title>Sequencing the genomes of 1000 actinobacteria strains.</title>
        <authorList>
            <person name="Klenk H.-P."/>
        </authorList>
    </citation>
    <scope>NUCLEOTIDE SEQUENCE [LARGE SCALE GENOMIC DNA]</scope>
    <source>
        <strain evidence="2 3">DSM 41803</strain>
    </source>
</reference>
<dbReference type="Proteomes" id="UP000629287">
    <property type="component" value="Unassembled WGS sequence"/>
</dbReference>
<dbReference type="GO" id="GO:0003677">
    <property type="term" value="F:DNA binding"/>
    <property type="evidence" value="ECO:0007669"/>
    <property type="project" value="UniProtKB-KW"/>
</dbReference>
<keyword evidence="1" id="KW-0238">DNA-binding</keyword>
<organism evidence="2 3">
    <name type="scientific">Streptomyces stelliscabiei</name>
    <dbReference type="NCBI Taxonomy" id="146820"/>
    <lineage>
        <taxon>Bacteria</taxon>
        <taxon>Bacillati</taxon>
        <taxon>Actinomycetota</taxon>
        <taxon>Actinomycetes</taxon>
        <taxon>Kitasatosporales</taxon>
        <taxon>Streptomycetaceae</taxon>
        <taxon>Streptomyces</taxon>
    </lineage>
</organism>
<keyword evidence="3" id="KW-1185">Reference proteome</keyword>
<dbReference type="AlphaFoldDB" id="A0A8I0P719"/>
<gene>
    <name evidence="2" type="ORF">H4687_003505</name>
</gene>
<proteinExistence type="predicted"/>
<sequence length="60" mass="7216">MTDAGAVNFREYAEKWVEERELAVRTVDLYQHLLRLYILRAFGALELERDHRPSRPRMAR</sequence>
<protein>
    <recommendedName>
        <fullName evidence="4">Integrase</fullName>
    </recommendedName>
</protein>
<dbReference type="Gene3D" id="1.10.150.130">
    <property type="match status" value="1"/>
</dbReference>
<evidence type="ECO:0008006" key="4">
    <source>
        <dbReference type="Google" id="ProtNLM"/>
    </source>
</evidence>
<accession>A0A8I0P719</accession>
<evidence type="ECO:0000313" key="3">
    <source>
        <dbReference type="Proteomes" id="UP000629287"/>
    </source>
</evidence>
<dbReference type="OrthoDB" id="4529782at2"/>
<dbReference type="EMBL" id="JADBGF010000001">
    <property type="protein sequence ID" value="MBE1597376.1"/>
    <property type="molecule type" value="Genomic_DNA"/>
</dbReference>
<comment type="caution">
    <text evidence="2">The sequence shown here is derived from an EMBL/GenBank/DDBJ whole genome shotgun (WGS) entry which is preliminary data.</text>
</comment>
<evidence type="ECO:0000313" key="2">
    <source>
        <dbReference type="EMBL" id="MBE1597376.1"/>
    </source>
</evidence>